<sequence>MQIQKELTPLGFIIQNATSMCAYDFNRFNSRLESALKSGVLGALDKDSLLLFLEYSKSKSTYDFNLLQSRLESALKSGVLGALDKDSLLLFLEYSKSKSAYDFNLLQSRLELALKSGVLDMLAEKSIPHLKEASINQCCAGITKYADMDDHNCDPLHEFHSNDSLDIH</sequence>
<dbReference type="Proteomes" id="UP001293791">
    <property type="component" value="Unassembled WGS sequence"/>
</dbReference>
<name>A0ABU5L7R4_9RICK</name>
<accession>A0ABU5L7R4</accession>
<proteinExistence type="predicted"/>
<dbReference type="EMBL" id="JARGYT010000024">
    <property type="protein sequence ID" value="MDZ5762165.1"/>
    <property type="molecule type" value="Genomic_DNA"/>
</dbReference>
<organism evidence="1 2">
    <name type="scientific">Candidatus Cyrtobacter comes</name>
    <dbReference type="NCBI Taxonomy" id="675776"/>
    <lineage>
        <taxon>Bacteria</taxon>
        <taxon>Pseudomonadati</taxon>
        <taxon>Pseudomonadota</taxon>
        <taxon>Alphaproteobacteria</taxon>
        <taxon>Rickettsiales</taxon>
        <taxon>Candidatus Midichloriaceae</taxon>
        <taxon>Candidatus Cyrtobacter</taxon>
    </lineage>
</organism>
<dbReference type="RefSeq" id="WP_322497644.1">
    <property type="nucleotide sequence ID" value="NZ_JARGYT010000024.1"/>
</dbReference>
<evidence type="ECO:0000313" key="1">
    <source>
        <dbReference type="EMBL" id="MDZ5762165.1"/>
    </source>
</evidence>
<gene>
    <name evidence="1" type="ORF">Cyrtocomes_00536</name>
</gene>
<comment type="caution">
    <text evidence="1">The sequence shown here is derived from an EMBL/GenBank/DDBJ whole genome shotgun (WGS) entry which is preliminary data.</text>
</comment>
<keyword evidence="2" id="KW-1185">Reference proteome</keyword>
<protein>
    <submittedName>
        <fullName evidence="1">Uncharacterized protein</fullName>
    </submittedName>
</protein>
<reference evidence="1 2" key="1">
    <citation type="submission" date="2023-02" db="EMBL/GenBank/DDBJ databases">
        <title>Host association and intracellularity evolved multiple times independently in the Rickettsiales.</title>
        <authorList>
            <person name="Castelli M."/>
            <person name="Nardi T."/>
            <person name="Gammuto L."/>
            <person name="Bellinzona G."/>
            <person name="Sabaneyeva E."/>
            <person name="Potekhin A."/>
            <person name="Serra V."/>
            <person name="Petroni G."/>
            <person name="Sassera D."/>
        </authorList>
    </citation>
    <scope>NUCLEOTIDE SEQUENCE [LARGE SCALE GENOMIC DNA]</scope>
    <source>
        <strain evidence="1 2">BOD18</strain>
    </source>
</reference>
<evidence type="ECO:0000313" key="2">
    <source>
        <dbReference type="Proteomes" id="UP001293791"/>
    </source>
</evidence>